<evidence type="ECO:0000313" key="3">
    <source>
        <dbReference type="Proteomes" id="UP000317557"/>
    </source>
</evidence>
<dbReference type="Pfam" id="PF12867">
    <property type="entry name" value="DinB_2"/>
    <property type="match status" value="1"/>
</dbReference>
<gene>
    <name evidence="2" type="ORF">SAMN06265219_10170</name>
</gene>
<feature type="domain" description="DinB-like" evidence="1">
    <location>
        <begin position="27"/>
        <end position="149"/>
    </location>
</feature>
<keyword evidence="3" id="KW-1185">Reference proteome</keyword>
<dbReference type="Proteomes" id="UP000317557">
    <property type="component" value="Unassembled WGS sequence"/>
</dbReference>
<proteinExistence type="predicted"/>
<dbReference type="AlphaFoldDB" id="A0A521ADA0"/>
<dbReference type="EMBL" id="FXTP01000001">
    <property type="protein sequence ID" value="SMO32794.1"/>
    <property type="molecule type" value="Genomic_DNA"/>
</dbReference>
<dbReference type="SUPFAM" id="SSF109854">
    <property type="entry name" value="DinB/YfiT-like putative metalloenzymes"/>
    <property type="match status" value="1"/>
</dbReference>
<sequence>MENSDDLRTRNQLADQLEGGQAFIPVEDLVEEVEFDELGLRPAGLPYSFYEQFFHLRVAQFDILDFCRNPDYEAPAWPEEYWPVDFAPETEEDWEALKKSFFDERQEFIEYLLDQSNPLYKPIPHGDGQTLLREAMLILEHSAYHIGQLAIITRLLQQEDDSL</sequence>
<evidence type="ECO:0000313" key="2">
    <source>
        <dbReference type="EMBL" id="SMO32794.1"/>
    </source>
</evidence>
<dbReference type="InterPro" id="IPR024775">
    <property type="entry name" value="DinB-like"/>
</dbReference>
<reference evidence="2 3" key="1">
    <citation type="submission" date="2017-05" db="EMBL/GenBank/DDBJ databases">
        <authorList>
            <person name="Varghese N."/>
            <person name="Submissions S."/>
        </authorList>
    </citation>
    <scope>NUCLEOTIDE SEQUENCE [LARGE SCALE GENOMIC DNA]</scope>
    <source>
        <strain evidence="2 3">DSM 21985</strain>
    </source>
</reference>
<protein>
    <submittedName>
        <fullName evidence="2">DinB superfamily protein</fullName>
    </submittedName>
</protein>
<dbReference type="InterPro" id="IPR034660">
    <property type="entry name" value="DinB/YfiT-like"/>
</dbReference>
<organism evidence="2 3">
    <name type="scientific">Gracilimonas mengyeensis</name>
    <dbReference type="NCBI Taxonomy" id="1302730"/>
    <lineage>
        <taxon>Bacteria</taxon>
        <taxon>Pseudomonadati</taxon>
        <taxon>Balneolota</taxon>
        <taxon>Balneolia</taxon>
        <taxon>Balneolales</taxon>
        <taxon>Balneolaceae</taxon>
        <taxon>Gracilimonas</taxon>
    </lineage>
</organism>
<dbReference type="OrthoDB" id="9798830at2"/>
<evidence type="ECO:0000259" key="1">
    <source>
        <dbReference type="Pfam" id="PF12867"/>
    </source>
</evidence>
<name>A0A521ADA0_9BACT</name>
<dbReference type="Gene3D" id="1.20.120.450">
    <property type="entry name" value="dinb family like domain"/>
    <property type="match status" value="1"/>
</dbReference>
<accession>A0A521ADA0</accession>
<dbReference type="RefSeq" id="WP_142452603.1">
    <property type="nucleotide sequence ID" value="NZ_FXTP01000001.1"/>
</dbReference>